<dbReference type="AlphaFoldDB" id="A0A6N8L199"/>
<evidence type="ECO:0008006" key="4">
    <source>
        <dbReference type="Google" id="ProtNLM"/>
    </source>
</evidence>
<evidence type="ECO:0000256" key="1">
    <source>
        <dbReference type="SAM" id="MobiDB-lite"/>
    </source>
</evidence>
<dbReference type="OrthoDB" id="698753at2"/>
<feature type="compositionally biased region" description="Polar residues" evidence="1">
    <location>
        <begin position="71"/>
        <end position="80"/>
    </location>
</feature>
<dbReference type="EMBL" id="WSQA01000009">
    <property type="protein sequence ID" value="MVZ62844.1"/>
    <property type="molecule type" value="Genomic_DNA"/>
</dbReference>
<evidence type="ECO:0000313" key="2">
    <source>
        <dbReference type="EMBL" id="MVZ62844.1"/>
    </source>
</evidence>
<reference evidence="2 3" key="1">
    <citation type="submission" date="2019-12" db="EMBL/GenBank/DDBJ databases">
        <authorList>
            <person name="Dong K."/>
        </authorList>
    </citation>
    <scope>NUCLEOTIDE SEQUENCE [LARGE SCALE GENOMIC DNA]</scope>
    <source>
        <strain evidence="2 3">JCM 31225</strain>
    </source>
</reference>
<gene>
    <name evidence="2" type="ORF">GQF63_12490</name>
</gene>
<dbReference type="Proteomes" id="UP000435036">
    <property type="component" value="Unassembled WGS sequence"/>
</dbReference>
<proteinExistence type="predicted"/>
<name>A0A6N8L199_9SPHI</name>
<accession>A0A6N8L199</accession>
<organism evidence="2 3">
    <name type="scientific">Sphingobacterium humi</name>
    <dbReference type="NCBI Taxonomy" id="1796905"/>
    <lineage>
        <taxon>Bacteria</taxon>
        <taxon>Pseudomonadati</taxon>
        <taxon>Bacteroidota</taxon>
        <taxon>Sphingobacteriia</taxon>
        <taxon>Sphingobacteriales</taxon>
        <taxon>Sphingobacteriaceae</taxon>
        <taxon>Sphingobacterium</taxon>
    </lineage>
</organism>
<comment type="caution">
    <text evidence="2">The sequence shown here is derived from an EMBL/GenBank/DDBJ whole genome shotgun (WGS) entry which is preliminary data.</text>
</comment>
<feature type="region of interest" description="Disordered" evidence="1">
    <location>
        <begin position="61"/>
        <end position="80"/>
    </location>
</feature>
<sequence length="588" mass="64925">MFTSIPFKGRTGLYLCFSLLLSIQSCTKTPKVEEISEPENLTFTVGGFSDTEEYSDINQGKSEKATIKPSGLQSQTQNRPQQFTSNIIKWNGLDMQMQLTEETMGVEPANHRVKQRIGKPGIATKKAANIPMEPGKTYRLVIFDTDAGGNPTTLVNQGLGTIGSTLKVPVYRNKQYRGVAYSYNRSASIAAVTGNNPTIPTTDNGVNGAQDLLYATGLVQTSDEVDAANPIAVLFTRKTALIRMEVNARGTFAEIDQVSATVKSTAAGLKRGVLSLKTGNYTQILNASALNLPDWNNVISDTIPLKWVKYHDFHTATSGNQTTTLNISLDLLKLISQRINDAAPNTSSPQSRDLPAVEFTFPTFQANPGKKYTASLQLVEHAVQRGSAEWARGNLYYEPSIDRNQYRFRYDSPHIRNINGGISNFLSTDYWYGGNTPNATYNASADPCKLVFPTNTWRLPTVSEVTALIDSSNPTVIRRNQTANEGWYITWDNASQVGMPQYRNRHLIFTVLGYRNASGALLYFNYEGGNTVFGTQAQLGDRGFYRTNTNNRYFSLRFRTSNWSTTLTLTAANASGNTAAPIRCVRNN</sequence>
<protein>
    <recommendedName>
        <fullName evidence="4">Fibrobacter succinogenes major paralogous domain-containing protein</fullName>
    </recommendedName>
</protein>
<dbReference type="RefSeq" id="WP_160369569.1">
    <property type="nucleotide sequence ID" value="NZ_WSQA01000009.1"/>
</dbReference>
<keyword evidence="3" id="KW-1185">Reference proteome</keyword>
<evidence type="ECO:0000313" key="3">
    <source>
        <dbReference type="Proteomes" id="UP000435036"/>
    </source>
</evidence>